<reference evidence="2 3" key="1">
    <citation type="submission" date="2023-01" db="EMBL/GenBank/DDBJ databases">
        <title>Analysis of 21 Apiospora genomes using comparative genomics revels a genus with tremendous synthesis potential of carbohydrate active enzymes and secondary metabolites.</title>
        <authorList>
            <person name="Sorensen T."/>
        </authorList>
    </citation>
    <scope>NUCLEOTIDE SEQUENCE [LARGE SCALE GENOMIC DNA]</scope>
    <source>
        <strain evidence="2 3">CBS 33761</strain>
    </source>
</reference>
<dbReference type="EMBL" id="JAQQWK010000006">
    <property type="protein sequence ID" value="KAK8039504.1"/>
    <property type="molecule type" value="Genomic_DNA"/>
</dbReference>
<accession>A0ABR1SYU9</accession>
<sequence length="384" mass="43038">MSQVICETEAVKADGHAKHGGLNQSVHSAQNKPIVRPAVHSAGVPVDHRTKNAIDFPAHGSIPGPALAPTSGLAHGPPNSHAYNRHRNGYTNSFTNDPVHGRVKGHRYTPRSRNKARYGTVNGSSYSRGNAPANSHLENFNAYTTTNQSSPVAPGGTALSRNCIEGKSQAQRHKMISARVDRTHGNENGHEQSLDEGLSNGDIANLEDLTDLEDLEENKESDKQYLAQFLPQVRDTYCIKNMGSFFTLDLESRDQLWTVMQMHMPKFEGYQSWALPFPAHLNFTELVIFGCNDSREHIDSRLVRIVFRTHFDKNGKEVSKDILLTPCSGFIDLEDLRVHGALMDAWWKLCRWLARLVAGEEVKLLDHLKHELELEVQQKHERTF</sequence>
<comment type="caution">
    <text evidence="2">The sequence shown here is derived from an EMBL/GenBank/DDBJ whole genome shotgun (WGS) entry which is preliminary data.</text>
</comment>
<feature type="compositionally biased region" description="Basic and acidic residues" evidence="1">
    <location>
        <begin position="181"/>
        <end position="193"/>
    </location>
</feature>
<evidence type="ECO:0000256" key="1">
    <source>
        <dbReference type="SAM" id="MobiDB-lite"/>
    </source>
</evidence>
<proteinExistence type="predicted"/>
<feature type="region of interest" description="Disordered" evidence="1">
    <location>
        <begin position="92"/>
        <end position="133"/>
    </location>
</feature>
<gene>
    <name evidence="2" type="ORF">PG993_007915</name>
</gene>
<name>A0ABR1SYU9_9PEZI</name>
<evidence type="ECO:0000313" key="3">
    <source>
        <dbReference type="Proteomes" id="UP001444661"/>
    </source>
</evidence>
<organism evidence="2 3">
    <name type="scientific">Apiospora rasikravindrae</name>
    <dbReference type="NCBI Taxonomy" id="990691"/>
    <lineage>
        <taxon>Eukaryota</taxon>
        <taxon>Fungi</taxon>
        <taxon>Dikarya</taxon>
        <taxon>Ascomycota</taxon>
        <taxon>Pezizomycotina</taxon>
        <taxon>Sordariomycetes</taxon>
        <taxon>Xylariomycetidae</taxon>
        <taxon>Amphisphaeriales</taxon>
        <taxon>Apiosporaceae</taxon>
        <taxon>Apiospora</taxon>
    </lineage>
</organism>
<feature type="compositionally biased region" description="Polar residues" evidence="1">
    <location>
        <begin position="121"/>
        <end position="133"/>
    </location>
</feature>
<protein>
    <submittedName>
        <fullName evidence="2">Uncharacterized protein</fullName>
    </submittedName>
</protein>
<dbReference type="Proteomes" id="UP001444661">
    <property type="component" value="Unassembled WGS sequence"/>
</dbReference>
<keyword evidence="3" id="KW-1185">Reference proteome</keyword>
<evidence type="ECO:0000313" key="2">
    <source>
        <dbReference type="EMBL" id="KAK8039504.1"/>
    </source>
</evidence>
<feature type="region of interest" description="Disordered" evidence="1">
    <location>
        <begin position="181"/>
        <end position="201"/>
    </location>
</feature>
<feature type="compositionally biased region" description="Basic residues" evidence="1">
    <location>
        <begin position="101"/>
        <end position="116"/>
    </location>
</feature>